<dbReference type="InterPro" id="IPR058678">
    <property type="entry name" value="ARM_PUB"/>
</dbReference>
<dbReference type="SMART" id="SM00504">
    <property type="entry name" value="Ubox"/>
    <property type="match status" value="1"/>
</dbReference>
<dbReference type="GO" id="GO:0016567">
    <property type="term" value="P:protein ubiquitination"/>
    <property type="evidence" value="ECO:0007669"/>
    <property type="project" value="InterPro"/>
</dbReference>
<sequence length="834" mass="90398">MEISLLKALLSNISTFLHVSNFDDTSSDLVQKFYHKAEEILKLLKPVLDSIVNSEVASDDSFSKTLEELGQSVDAVRDLFENWRPLSSKVNFVLQIESSISKIRTSGLDILQLLNSHQDLPDELSSSSLEHCIQKVKHMGCNQASSFINEAIRDQLEGVGPSSEILVKIAELLSLRSNQDILIEAVALEKLKENAEQAEKAEEAEFIDQLISLVTHMHERLVMIKQSQTHSPVPIPPDFCCPLSLELMTDPVIVASGQTYERAFIKNWIDLGLTVCPKTRQTLAHTNLIPNYTVKALILNWCESNDVKLPDPLKSVVLNQSSHLLSHAESLGPRDSHVFSHARGNQPMSPESNRPAGSPVKNSISSTGVHREGSSAFHPRSTSEGSLSGAVGNGLALDIARVSLTNSDENSEERNVDSVAHPSMSPSRNEVSSAVRADGYQSHSRSTSASAALTNTTFPQEASGDVNESSELSNHIASYSSDTSGEVKAEPQASNAVNTPHREPDFPSRFIDSRSRSQTIWRRPSDRLVPRIISSPAMETRPDLSGVETQVRKLVEDLKSSSLETQREAISELRLLAKHNMDNRVVIANCGAITLLVELLRSTDTTIQENAVTALLNLSINDNNKTAIANADAIEPLIYVLQTGSPEAKENSAATLFSLSVIEENKVRIGRSGAIVPLVDLLGNGTPRGKKDAATALFNLSIFHENKARIVQAGAVRHLVELMDPAAGMVDKAVAVLANLATIPEGRNAIGQEGGIPVLVEVVELGSARGKENAAAALLQLCTNSSRFCHMVLQEGAVPPLVALSQSGTPRAKEKAQALLSYFRNQRHGNAGRG</sequence>
<accession>A0A9Q0JPY5</accession>
<evidence type="ECO:0000256" key="4">
    <source>
        <dbReference type="ARBA" id="ARBA00012483"/>
    </source>
</evidence>
<dbReference type="FunFam" id="3.30.40.10:FF:000218">
    <property type="entry name" value="RING-type E3 ubiquitin transferase"/>
    <property type="match status" value="1"/>
</dbReference>
<keyword evidence="7" id="KW-0833">Ubl conjugation pathway</keyword>
<comment type="caution">
    <text evidence="12">The sequence shown here is derived from an EMBL/GenBank/DDBJ whole genome shotgun (WGS) entry which is preliminary data.</text>
</comment>
<dbReference type="Pfam" id="PF25598">
    <property type="entry name" value="ARM_PUB"/>
    <property type="match status" value="1"/>
</dbReference>
<dbReference type="FunFam" id="1.25.10.10:FF:000082">
    <property type="entry name" value="RING-type E3 ubiquitin transferase"/>
    <property type="match status" value="1"/>
</dbReference>
<dbReference type="Pfam" id="PF25240">
    <property type="entry name" value="PUB2_N"/>
    <property type="match status" value="1"/>
</dbReference>
<evidence type="ECO:0000256" key="5">
    <source>
        <dbReference type="ARBA" id="ARBA00022679"/>
    </source>
</evidence>
<dbReference type="GO" id="GO:0061630">
    <property type="term" value="F:ubiquitin protein ligase activity"/>
    <property type="evidence" value="ECO:0007669"/>
    <property type="project" value="UniProtKB-EC"/>
</dbReference>
<dbReference type="InterPro" id="IPR057314">
    <property type="entry name" value="PUB2-4-like_N"/>
</dbReference>
<dbReference type="SUPFAM" id="SSF57850">
    <property type="entry name" value="RING/U-box"/>
    <property type="match status" value="1"/>
</dbReference>
<keyword evidence="9" id="KW-0175">Coiled coil</keyword>
<dbReference type="OrthoDB" id="7537227at2759"/>
<keyword evidence="13" id="KW-1185">Reference proteome</keyword>
<dbReference type="EMBL" id="JAKUCV010000791">
    <property type="protein sequence ID" value="KAJ4848822.1"/>
    <property type="molecule type" value="Genomic_DNA"/>
</dbReference>
<dbReference type="PANTHER" id="PTHR23315:SF7">
    <property type="entry name" value="U-BOX DOMAIN-CONTAINING PROTEIN 4"/>
    <property type="match status" value="1"/>
</dbReference>
<dbReference type="InterPro" id="IPR011989">
    <property type="entry name" value="ARM-like"/>
</dbReference>
<evidence type="ECO:0000256" key="6">
    <source>
        <dbReference type="ARBA" id="ARBA00022737"/>
    </source>
</evidence>
<dbReference type="CDD" id="cd16664">
    <property type="entry name" value="RING-Ubox_PUB"/>
    <property type="match status" value="1"/>
</dbReference>
<organism evidence="12 13">
    <name type="scientific">Turnera subulata</name>
    <dbReference type="NCBI Taxonomy" id="218843"/>
    <lineage>
        <taxon>Eukaryota</taxon>
        <taxon>Viridiplantae</taxon>
        <taxon>Streptophyta</taxon>
        <taxon>Embryophyta</taxon>
        <taxon>Tracheophyta</taxon>
        <taxon>Spermatophyta</taxon>
        <taxon>Magnoliopsida</taxon>
        <taxon>eudicotyledons</taxon>
        <taxon>Gunneridae</taxon>
        <taxon>Pentapetalae</taxon>
        <taxon>rosids</taxon>
        <taxon>fabids</taxon>
        <taxon>Malpighiales</taxon>
        <taxon>Passifloraceae</taxon>
        <taxon>Turnera</taxon>
    </lineage>
</organism>
<dbReference type="InterPro" id="IPR003613">
    <property type="entry name" value="Ubox_domain"/>
</dbReference>
<dbReference type="InterPro" id="IPR016024">
    <property type="entry name" value="ARM-type_fold"/>
</dbReference>
<feature type="domain" description="U-box" evidence="11">
    <location>
        <begin position="234"/>
        <end position="308"/>
    </location>
</feature>
<evidence type="ECO:0000256" key="7">
    <source>
        <dbReference type="ARBA" id="ARBA00022786"/>
    </source>
</evidence>
<feature type="compositionally biased region" description="Low complexity" evidence="10">
    <location>
        <begin position="442"/>
        <end position="457"/>
    </location>
</feature>
<feature type="repeat" description="ARM" evidence="8">
    <location>
        <begin position="673"/>
        <end position="715"/>
    </location>
</feature>
<dbReference type="PANTHER" id="PTHR23315">
    <property type="entry name" value="U BOX DOMAIN-CONTAINING"/>
    <property type="match status" value="1"/>
</dbReference>
<comment type="pathway">
    <text evidence="3">Protein modification; protein ubiquitination.</text>
</comment>
<feature type="repeat" description="ARM" evidence="8">
    <location>
        <begin position="714"/>
        <end position="755"/>
    </location>
</feature>
<evidence type="ECO:0000313" key="12">
    <source>
        <dbReference type="EMBL" id="KAJ4848822.1"/>
    </source>
</evidence>
<feature type="region of interest" description="Disordered" evidence="10">
    <location>
        <begin position="406"/>
        <end position="510"/>
    </location>
</feature>
<comment type="catalytic activity">
    <reaction evidence="1">
        <text>S-ubiquitinyl-[E2 ubiquitin-conjugating enzyme]-L-cysteine + [acceptor protein]-L-lysine = [E2 ubiquitin-conjugating enzyme]-L-cysteine + N(6)-ubiquitinyl-[acceptor protein]-L-lysine.</text>
        <dbReference type="EC" id="2.3.2.27"/>
    </reaction>
</comment>
<dbReference type="AlphaFoldDB" id="A0A9Q0JPY5"/>
<dbReference type="Pfam" id="PF04564">
    <property type="entry name" value="U-box"/>
    <property type="match status" value="1"/>
</dbReference>
<dbReference type="Proteomes" id="UP001141552">
    <property type="component" value="Unassembled WGS sequence"/>
</dbReference>
<evidence type="ECO:0000256" key="8">
    <source>
        <dbReference type="PROSITE-ProRule" id="PRU00259"/>
    </source>
</evidence>
<evidence type="ECO:0000256" key="1">
    <source>
        <dbReference type="ARBA" id="ARBA00000900"/>
    </source>
</evidence>
<keyword evidence="5" id="KW-0808">Transferase</keyword>
<evidence type="ECO:0000256" key="9">
    <source>
        <dbReference type="SAM" id="Coils"/>
    </source>
</evidence>
<feature type="coiled-coil region" evidence="9">
    <location>
        <begin position="178"/>
        <end position="208"/>
    </location>
</feature>
<gene>
    <name evidence="12" type="primary">PUB4</name>
    <name evidence="12" type="ORF">Tsubulata_017267</name>
</gene>
<evidence type="ECO:0000313" key="13">
    <source>
        <dbReference type="Proteomes" id="UP001141552"/>
    </source>
</evidence>
<reference evidence="12" key="1">
    <citation type="submission" date="2022-02" db="EMBL/GenBank/DDBJ databases">
        <authorList>
            <person name="Henning P.M."/>
            <person name="McCubbin A.G."/>
            <person name="Shore J.S."/>
        </authorList>
    </citation>
    <scope>NUCLEOTIDE SEQUENCE</scope>
    <source>
        <strain evidence="12">F60SS</strain>
        <tissue evidence="12">Leaves</tissue>
    </source>
</reference>
<feature type="compositionally biased region" description="Basic and acidic residues" evidence="10">
    <location>
        <begin position="500"/>
        <end position="510"/>
    </location>
</feature>
<dbReference type="Gene3D" id="3.30.40.10">
    <property type="entry name" value="Zinc/RING finger domain, C3HC4 (zinc finger)"/>
    <property type="match status" value="1"/>
</dbReference>
<keyword evidence="6" id="KW-0677">Repeat</keyword>
<proteinExistence type="predicted"/>
<dbReference type="InterPro" id="IPR000225">
    <property type="entry name" value="Armadillo"/>
</dbReference>
<feature type="compositionally biased region" description="Polar residues" evidence="10">
    <location>
        <begin position="466"/>
        <end position="484"/>
    </location>
</feature>
<name>A0A9Q0JPY5_9ROSI</name>
<feature type="repeat" description="ARM" evidence="8">
    <location>
        <begin position="591"/>
        <end position="633"/>
    </location>
</feature>
<protein>
    <recommendedName>
        <fullName evidence="4">RING-type E3 ubiquitin transferase</fullName>
        <ecNumber evidence="4">2.3.2.27</ecNumber>
    </recommendedName>
</protein>
<evidence type="ECO:0000259" key="11">
    <source>
        <dbReference type="PROSITE" id="PS51698"/>
    </source>
</evidence>
<evidence type="ECO:0000256" key="2">
    <source>
        <dbReference type="ARBA" id="ARBA00003861"/>
    </source>
</evidence>
<dbReference type="SUPFAM" id="SSF48371">
    <property type="entry name" value="ARM repeat"/>
    <property type="match status" value="1"/>
</dbReference>
<comment type="function">
    <text evidence="2">Functions as an E3 ubiquitin ligase.</text>
</comment>
<feature type="region of interest" description="Disordered" evidence="10">
    <location>
        <begin position="334"/>
        <end position="389"/>
    </location>
</feature>
<evidence type="ECO:0000256" key="3">
    <source>
        <dbReference type="ARBA" id="ARBA00004906"/>
    </source>
</evidence>
<dbReference type="SMART" id="SM00185">
    <property type="entry name" value="ARM"/>
    <property type="match status" value="6"/>
</dbReference>
<dbReference type="InterPro" id="IPR045210">
    <property type="entry name" value="RING-Ubox_PUB"/>
</dbReference>
<reference evidence="12" key="2">
    <citation type="journal article" date="2023" name="Plants (Basel)">
        <title>Annotation of the Turnera subulata (Passifloraceae) Draft Genome Reveals the S-Locus Evolved after the Divergence of Turneroideae from Passifloroideae in a Stepwise Manner.</title>
        <authorList>
            <person name="Henning P.M."/>
            <person name="Roalson E.H."/>
            <person name="Mir W."/>
            <person name="McCubbin A.G."/>
            <person name="Shore J.S."/>
        </authorList>
    </citation>
    <scope>NUCLEOTIDE SEQUENCE</scope>
    <source>
        <strain evidence="12">F60SS</strain>
    </source>
</reference>
<dbReference type="InterPro" id="IPR013083">
    <property type="entry name" value="Znf_RING/FYVE/PHD"/>
</dbReference>
<evidence type="ECO:0000256" key="10">
    <source>
        <dbReference type="SAM" id="MobiDB-lite"/>
    </source>
</evidence>
<dbReference type="Gene3D" id="1.25.10.10">
    <property type="entry name" value="Leucine-rich Repeat Variant"/>
    <property type="match status" value="1"/>
</dbReference>
<dbReference type="EC" id="2.3.2.27" evidence="4"/>
<dbReference type="PROSITE" id="PS51698">
    <property type="entry name" value="U_BOX"/>
    <property type="match status" value="1"/>
</dbReference>
<dbReference type="PROSITE" id="PS50176">
    <property type="entry name" value="ARM_REPEAT"/>
    <property type="match status" value="3"/>
</dbReference>